<dbReference type="Pfam" id="PF13472">
    <property type="entry name" value="Lipase_GDSL_2"/>
    <property type="match status" value="1"/>
</dbReference>
<accession>A0A7Z2VFY7</accession>
<dbReference type="GO" id="GO:0004622">
    <property type="term" value="F:phosphatidylcholine lysophospholipase activity"/>
    <property type="evidence" value="ECO:0007669"/>
    <property type="project" value="TreeGrafter"/>
</dbReference>
<evidence type="ECO:0000259" key="1">
    <source>
        <dbReference type="Pfam" id="PF13472"/>
    </source>
</evidence>
<dbReference type="Gene3D" id="3.40.50.1110">
    <property type="entry name" value="SGNH hydrolase"/>
    <property type="match status" value="1"/>
</dbReference>
<evidence type="ECO:0000313" key="2">
    <source>
        <dbReference type="EMBL" id="QJD82481.1"/>
    </source>
</evidence>
<sequence>MIHYAAIGDSLTSGIGDLFGGGFVPKYSRFIQDTLHSQVVYEKMGVSGARSARILSMVNYDHSVRSILRVADIITITAGGNDLLDAAKAFSYQRDPDVFKQALATSIQNISSVLSVIRQLKSGSKPYLIRMVDLYNPSPSFPESDYWITRFNSRLESFENWNLKVAKVFAAFQGNESELLWLDRFHPNSRGYRVIAEALHKQGYKPLG</sequence>
<dbReference type="Proteomes" id="UP000502248">
    <property type="component" value="Chromosome"/>
</dbReference>
<gene>
    <name evidence="2" type="ORF">HH215_04285</name>
</gene>
<dbReference type="PANTHER" id="PTHR30383">
    <property type="entry name" value="THIOESTERASE 1/PROTEASE 1/LYSOPHOSPHOLIPASE L1"/>
    <property type="match status" value="1"/>
</dbReference>
<dbReference type="RefSeq" id="WP_169278780.1">
    <property type="nucleotide sequence ID" value="NZ_CP051680.1"/>
</dbReference>
<dbReference type="KEGG" id="cheb:HH215_04285"/>
<evidence type="ECO:0000313" key="3">
    <source>
        <dbReference type="Proteomes" id="UP000502248"/>
    </source>
</evidence>
<dbReference type="InterPro" id="IPR051532">
    <property type="entry name" value="Ester_Hydrolysis_Enzymes"/>
</dbReference>
<organism evidence="2 3">
    <name type="scientific">Cohnella herbarum</name>
    <dbReference type="NCBI Taxonomy" id="2728023"/>
    <lineage>
        <taxon>Bacteria</taxon>
        <taxon>Bacillati</taxon>
        <taxon>Bacillota</taxon>
        <taxon>Bacilli</taxon>
        <taxon>Bacillales</taxon>
        <taxon>Paenibacillaceae</taxon>
        <taxon>Cohnella</taxon>
    </lineage>
</organism>
<dbReference type="EMBL" id="CP051680">
    <property type="protein sequence ID" value="QJD82481.1"/>
    <property type="molecule type" value="Genomic_DNA"/>
</dbReference>
<proteinExistence type="predicted"/>
<keyword evidence="3" id="KW-1185">Reference proteome</keyword>
<protein>
    <submittedName>
        <fullName evidence="2">Lysophospholipase</fullName>
    </submittedName>
</protein>
<dbReference type="PANTHER" id="PTHR30383:SF27">
    <property type="entry name" value="SPORE GERMINATION LIPASE LIPC"/>
    <property type="match status" value="1"/>
</dbReference>
<dbReference type="InterPro" id="IPR036514">
    <property type="entry name" value="SGNH_hydro_sf"/>
</dbReference>
<feature type="domain" description="SGNH hydrolase-type esterase" evidence="1">
    <location>
        <begin position="6"/>
        <end position="194"/>
    </location>
</feature>
<dbReference type="AlphaFoldDB" id="A0A7Z2VFY7"/>
<name>A0A7Z2VFY7_9BACL</name>
<reference evidence="2 3" key="1">
    <citation type="submission" date="2020-04" db="EMBL/GenBank/DDBJ databases">
        <title>Genome sequencing of novel species.</title>
        <authorList>
            <person name="Heo J."/>
            <person name="Kim S.-J."/>
            <person name="Kim J.-S."/>
            <person name="Hong S.-B."/>
            <person name="Kwon S.-W."/>
        </authorList>
    </citation>
    <scope>NUCLEOTIDE SEQUENCE [LARGE SCALE GENOMIC DNA]</scope>
    <source>
        <strain evidence="2 3">MFER-1</strain>
    </source>
</reference>
<dbReference type="InterPro" id="IPR013830">
    <property type="entry name" value="SGNH_hydro"/>
</dbReference>
<dbReference type="SUPFAM" id="SSF52266">
    <property type="entry name" value="SGNH hydrolase"/>
    <property type="match status" value="1"/>
</dbReference>